<gene>
    <name evidence="2" type="ORF">I206_06559</name>
    <name evidence="3" type="ORF">I206_101469</name>
</gene>
<reference evidence="3" key="2">
    <citation type="submission" date="2013-07" db="EMBL/GenBank/DDBJ databases">
        <authorList>
            <consortium name="The Broad Institute Genome Sequencing Platform"/>
            <person name="Cuomo C."/>
            <person name="Litvintseva A."/>
            <person name="Chen Y."/>
            <person name="Heitman J."/>
            <person name="Sun S."/>
            <person name="Springer D."/>
            <person name="Dromer F."/>
            <person name="Young S.K."/>
            <person name="Zeng Q."/>
            <person name="Gargeya S."/>
            <person name="Fitzgerald M."/>
            <person name="Abouelleil A."/>
            <person name="Alvarado L."/>
            <person name="Berlin A.M."/>
            <person name="Chapman S.B."/>
            <person name="Dewar J."/>
            <person name="Goldberg J."/>
            <person name="Griggs A."/>
            <person name="Gujja S."/>
            <person name="Hansen M."/>
            <person name="Howarth C."/>
            <person name="Imamovic A."/>
            <person name="Larimer J."/>
            <person name="McCowan C."/>
            <person name="Murphy C."/>
            <person name="Pearson M."/>
            <person name="Priest M."/>
            <person name="Roberts A."/>
            <person name="Saif S."/>
            <person name="Shea T."/>
            <person name="Sykes S."/>
            <person name="Wortman J."/>
            <person name="Nusbaum C."/>
            <person name="Birren B."/>
        </authorList>
    </citation>
    <scope>NUCLEOTIDE SEQUENCE</scope>
    <source>
        <strain evidence="3">CBS 10737</strain>
    </source>
</reference>
<dbReference type="EMBL" id="KV700116">
    <property type="protein sequence ID" value="OCF47654.1"/>
    <property type="molecule type" value="Genomic_DNA"/>
</dbReference>
<dbReference type="OrthoDB" id="2559793at2759"/>
<evidence type="ECO:0000313" key="2">
    <source>
        <dbReference type="EMBL" id="OCF47654.1"/>
    </source>
</evidence>
<evidence type="ECO:0000313" key="4">
    <source>
        <dbReference type="Proteomes" id="UP000094020"/>
    </source>
</evidence>
<proteinExistence type="predicted"/>
<name>A0A1B9HWK4_9TREE</name>
<dbReference type="KEGG" id="kpin:30174928"/>
<organism evidence="2">
    <name type="scientific">Kwoniella pini CBS 10737</name>
    <dbReference type="NCBI Taxonomy" id="1296096"/>
    <lineage>
        <taxon>Eukaryota</taxon>
        <taxon>Fungi</taxon>
        <taxon>Dikarya</taxon>
        <taxon>Basidiomycota</taxon>
        <taxon>Agaricomycotina</taxon>
        <taxon>Tremellomycetes</taxon>
        <taxon>Tremellales</taxon>
        <taxon>Cryptococcaceae</taxon>
        <taxon>Kwoniella</taxon>
    </lineage>
</organism>
<reference evidence="3" key="4">
    <citation type="submission" date="2024-02" db="EMBL/GenBank/DDBJ databases">
        <title>Comparative genomics of Cryptococcus and Kwoniella reveals pathogenesis evolution and contrasting modes of karyotype evolution via chromosome fusion or intercentromeric recombination.</title>
        <authorList>
            <person name="Coelho M.A."/>
            <person name="David-Palma M."/>
            <person name="Shea T."/>
            <person name="Bowers K."/>
            <person name="McGinley-Smith S."/>
            <person name="Mohammad A.W."/>
            <person name="Gnirke A."/>
            <person name="Yurkov A.M."/>
            <person name="Nowrousian M."/>
            <person name="Sun S."/>
            <person name="Cuomo C.A."/>
            <person name="Heitman J."/>
        </authorList>
    </citation>
    <scope>NUCLEOTIDE SEQUENCE</scope>
    <source>
        <strain evidence="3">CBS 10737</strain>
    </source>
</reference>
<dbReference type="EMBL" id="CP144520">
    <property type="protein sequence ID" value="WWC67560.1"/>
    <property type="molecule type" value="Genomic_DNA"/>
</dbReference>
<dbReference type="Proteomes" id="UP000094020">
    <property type="component" value="Chromosome 2"/>
</dbReference>
<keyword evidence="4" id="KW-1185">Reference proteome</keyword>
<protein>
    <recommendedName>
        <fullName evidence="5">WSC domain-containing protein</fullName>
    </recommendedName>
</protein>
<reference evidence="2" key="3">
    <citation type="submission" date="2016-07" db="EMBL/GenBank/DDBJ databases">
        <title>Evolution of pathogenesis and genome organization in the Tremellales.</title>
        <authorList>
            <person name="Cuomo C."/>
            <person name="Litvintseva A."/>
            <person name="Heitman J."/>
            <person name="Chen Y."/>
            <person name="Sun S."/>
            <person name="Springer D."/>
            <person name="Dromer F."/>
            <person name="Young S."/>
            <person name="Zeng Q."/>
            <person name="Chapman S."/>
            <person name="Gujja S."/>
            <person name="Saif S."/>
            <person name="Birren B."/>
        </authorList>
    </citation>
    <scope>NUCLEOTIDE SEQUENCE</scope>
    <source>
        <strain evidence="2">CBS 10737</strain>
    </source>
</reference>
<accession>A0A1B9HWK4</accession>
<dbReference type="AlphaFoldDB" id="A0A1B9HWK4"/>
<evidence type="ECO:0008006" key="5">
    <source>
        <dbReference type="Google" id="ProtNLM"/>
    </source>
</evidence>
<dbReference type="GeneID" id="30174928"/>
<reference evidence="2" key="1">
    <citation type="submission" date="2013-07" db="EMBL/GenBank/DDBJ databases">
        <title>The Genome Sequence of Cryptococcus pinus CBS10737.</title>
        <authorList>
            <consortium name="The Broad Institute Genome Sequencing Platform"/>
            <person name="Cuomo C."/>
            <person name="Litvintseva A."/>
            <person name="Chen Y."/>
            <person name="Heitman J."/>
            <person name="Sun S."/>
            <person name="Springer D."/>
            <person name="Dromer F."/>
            <person name="Young S.K."/>
            <person name="Zeng Q."/>
            <person name="Gargeya S."/>
            <person name="Fitzgerald M."/>
            <person name="Abouelleil A."/>
            <person name="Alvarado L."/>
            <person name="Berlin A.M."/>
            <person name="Chapman S.B."/>
            <person name="Dewar J."/>
            <person name="Goldberg J."/>
            <person name="Griggs A."/>
            <person name="Gujja S."/>
            <person name="Hansen M."/>
            <person name="Howarth C."/>
            <person name="Imamovic A."/>
            <person name="Larimer J."/>
            <person name="McCowan C."/>
            <person name="Murphy C."/>
            <person name="Pearson M."/>
            <person name="Priest M."/>
            <person name="Roberts A."/>
            <person name="Saif S."/>
            <person name="Shea T."/>
            <person name="Sykes S."/>
            <person name="Wortman J."/>
            <person name="Nusbaum C."/>
            <person name="Birren B."/>
        </authorList>
    </citation>
    <scope>NUCLEOTIDE SEQUENCE [LARGE SCALE GENOMIC DNA]</scope>
    <source>
        <strain evidence="2">CBS 10737</strain>
    </source>
</reference>
<sequence length="212" mass="23568">MYSTVLAILLAPLFVNAATFTGCMSSEVPARSKTGSHAVILEGTDCIDQCTASGFDYSYSYFDETDSLHYCHCDSTTALEHQKDFLRPAYQGERCYEGDATIYHLSTDLTFTHCAHTLNSNSEETIIGWIVDTPAKCFEHCASTGAYLLPPPVGIENGDYECFCQQPEIQEEGVSSFCDSATYRRFDPFVKSNRLVFQKAGNEIKLQKHLSS</sequence>
<keyword evidence="1" id="KW-0732">Signal</keyword>
<feature type="chain" id="PRO_5008628190" description="WSC domain-containing protein" evidence="1">
    <location>
        <begin position="18"/>
        <end position="212"/>
    </location>
</feature>
<feature type="signal peptide" evidence="1">
    <location>
        <begin position="1"/>
        <end position="17"/>
    </location>
</feature>
<evidence type="ECO:0000256" key="1">
    <source>
        <dbReference type="SAM" id="SignalP"/>
    </source>
</evidence>
<evidence type="ECO:0000313" key="3">
    <source>
        <dbReference type="EMBL" id="WWC67560.1"/>
    </source>
</evidence>
<dbReference type="RefSeq" id="XP_019008873.1">
    <property type="nucleotide sequence ID" value="XM_019158260.1"/>
</dbReference>